<evidence type="ECO:0000256" key="7">
    <source>
        <dbReference type="ARBA" id="ARBA00022917"/>
    </source>
</evidence>
<dbReference type="InterPro" id="IPR009008">
    <property type="entry name" value="Val/Leu/Ile-tRNA-synth_edit"/>
</dbReference>
<dbReference type="GO" id="GO:0002161">
    <property type="term" value="F:aminoacyl-tRNA deacylase activity"/>
    <property type="evidence" value="ECO:0007669"/>
    <property type="project" value="InterPro"/>
</dbReference>
<evidence type="ECO:0000256" key="6">
    <source>
        <dbReference type="ARBA" id="ARBA00022840"/>
    </source>
</evidence>
<reference evidence="17 18" key="1">
    <citation type="submission" date="2019-02" db="EMBL/GenBank/DDBJ databases">
        <title>Deep-cultivation of Planctomycetes and their phenomic and genomic characterization uncovers novel biology.</title>
        <authorList>
            <person name="Wiegand S."/>
            <person name="Jogler M."/>
            <person name="Boedeker C."/>
            <person name="Pinto D."/>
            <person name="Vollmers J."/>
            <person name="Rivas-Marin E."/>
            <person name="Kohn T."/>
            <person name="Peeters S.H."/>
            <person name="Heuer A."/>
            <person name="Rast P."/>
            <person name="Oberbeckmann S."/>
            <person name="Bunk B."/>
            <person name="Jeske O."/>
            <person name="Meyerdierks A."/>
            <person name="Storesund J.E."/>
            <person name="Kallscheuer N."/>
            <person name="Luecker S."/>
            <person name="Lage O.M."/>
            <person name="Pohl T."/>
            <person name="Merkel B.J."/>
            <person name="Hornburger P."/>
            <person name="Mueller R.-W."/>
            <person name="Bruemmer F."/>
            <person name="Labrenz M."/>
            <person name="Spormann A.M."/>
            <person name="Op Den Camp H."/>
            <person name="Overmann J."/>
            <person name="Amann R."/>
            <person name="Jetten M.S.M."/>
            <person name="Mascher T."/>
            <person name="Medema M.H."/>
            <person name="Devos D.P."/>
            <person name="Kaster A.-K."/>
            <person name="Ovreas L."/>
            <person name="Rohde M."/>
            <person name="Galperin M.Y."/>
            <person name="Jogler C."/>
        </authorList>
    </citation>
    <scope>NUCLEOTIDE SEQUENCE [LARGE SCALE GENOMIC DNA]</scope>
    <source>
        <strain evidence="17 18">Pla52o</strain>
    </source>
</reference>
<dbReference type="SUPFAM" id="SSF50677">
    <property type="entry name" value="ValRS/IleRS/LeuRS editing domain"/>
    <property type="match status" value="1"/>
</dbReference>
<keyword evidence="5 12" id="KW-0547">Nucleotide-binding</keyword>
<feature type="domain" description="Valyl-tRNA synthetase tRNA-binding arm" evidence="16">
    <location>
        <begin position="1019"/>
        <end position="1083"/>
    </location>
</feature>
<dbReference type="InterPro" id="IPR013155">
    <property type="entry name" value="M/V/L/I-tRNA-synth_anticd-bd"/>
</dbReference>
<gene>
    <name evidence="12 17" type="primary">valS</name>
    <name evidence="17" type="ORF">Pla52o_41840</name>
</gene>
<dbReference type="FunFam" id="3.40.50.620:FF:000032">
    <property type="entry name" value="Valine--tRNA ligase"/>
    <property type="match status" value="1"/>
</dbReference>
<protein>
    <recommendedName>
        <fullName evidence="12">Valine--tRNA ligase</fullName>
        <ecNumber evidence="12">6.1.1.9</ecNumber>
    </recommendedName>
    <alternativeName>
        <fullName evidence="12">Valyl-tRNA synthetase</fullName>
        <shortName evidence="12">ValRS</shortName>
    </alternativeName>
</protein>
<evidence type="ECO:0000256" key="13">
    <source>
        <dbReference type="SAM" id="MobiDB-lite"/>
    </source>
</evidence>
<evidence type="ECO:0000259" key="14">
    <source>
        <dbReference type="Pfam" id="PF00133"/>
    </source>
</evidence>
<dbReference type="InterPro" id="IPR037118">
    <property type="entry name" value="Val-tRNA_synth_C_sf"/>
</dbReference>
<dbReference type="InterPro" id="IPR009080">
    <property type="entry name" value="tRNAsynth_Ia_anticodon-bd"/>
</dbReference>
<comment type="catalytic activity">
    <reaction evidence="10 12">
        <text>tRNA(Val) + L-valine + ATP = L-valyl-tRNA(Val) + AMP + diphosphate</text>
        <dbReference type="Rhea" id="RHEA:10704"/>
        <dbReference type="Rhea" id="RHEA-COMP:9672"/>
        <dbReference type="Rhea" id="RHEA-COMP:9708"/>
        <dbReference type="ChEBI" id="CHEBI:30616"/>
        <dbReference type="ChEBI" id="CHEBI:33019"/>
        <dbReference type="ChEBI" id="CHEBI:57762"/>
        <dbReference type="ChEBI" id="CHEBI:78442"/>
        <dbReference type="ChEBI" id="CHEBI:78537"/>
        <dbReference type="ChEBI" id="CHEBI:456215"/>
        <dbReference type="EC" id="6.1.1.9"/>
    </reaction>
</comment>
<keyword evidence="3 12" id="KW-0963">Cytoplasm</keyword>
<feature type="domain" description="Aminoacyl-tRNA synthetase class Ia" evidence="14">
    <location>
        <begin position="75"/>
        <end position="707"/>
    </location>
</feature>
<dbReference type="GO" id="GO:0005829">
    <property type="term" value="C:cytosol"/>
    <property type="evidence" value="ECO:0007669"/>
    <property type="project" value="TreeGrafter"/>
</dbReference>
<evidence type="ECO:0000256" key="8">
    <source>
        <dbReference type="ARBA" id="ARBA00023054"/>
    </source>
</evidence>
<dbReference type="Gene3D" id="3.90.740.10">
    <property type="entry name" value="Valyl/Leucyl/Isoleucyl-tRNA synthetase, editing domain"/>
    <property type="match status" value="1"/>
</dbReference>
<dbReference type="InterPro" id="IPR001412">
    <property type="entry name" value="aa-tRNA-synth_I_CS"/>
</dbReference>
<dbReference type="PANTHER" id="PTHR11946:SF93">
    <property type="entry name" value="VALINE--TRNA LIGASE, CHLOROPLASTIC_MITOCHONDRIAL 2"/>
    <property type="match status" value="1"/>
</dbReference>
<feature type="binding site" evidence="12">
    <location>
        <position position="671"/>
    </location>
    <ligand>
        <name>ATP</name>
        <dbReference type="ChEBI" id="CHEBI:30616"/>
    </ligand>
</feature>
<evidence type="ECO:0000259" key="16">
    <source>
        <dbReference type="Pfam" id="PF10458"/>
    </source>
</evidence>
<evidence type="ECO:0000256" key="12">
    <source>
        <dbReference type="HAMAP-Rule" id="MF_02004"/>
    </source>
</evidence>
<dbReference type="EC" id="6.1.1.9" evidence="12"/>
<evidence type="ECO:0000256" key="4">
    <source>
        <dbReference type="ARBA" id="ARBA00022598"/>
    </source>
</evidence>
<dbReference type="Pfam" id="PF00133">
    <property type="entry name" value="tRNA-synt_1"/>
    <property type="match status" value="1"/>
</dbReference>
<dbReference type="PANTHER" id="PTHR11946">
    <property type="entry name" value="VALYL-TRNA SYNTHETASES"/>
    <property type="match status" value="1"/>
</dbReference>
<evidence type="ECO:0000256" key="3">
    <source>
        <dbReference type="ARBA" id="ARBA00022490"/>
    </source>
</evidence>
<dbReference type="AlphaFoldDB" id="A0A5C6C984"/>
<dbReference type="PRINTS" id="PR00986">
    <property type="entry name" value="TRNASYNTHVAL"/>
</dbReference>
<dbReference type="Pfam" id="PF08264">
    <property type="entry name" value="Anticodon_1"/>
    <property type="match status" value="1"/>
</dbReference>
<keyword evidence="7 12" id="KW-0648">Protein biosynthesis</keyword>
<dbReference type="SUPFAM" id="SSF52374">
    <property type="entry name" value="Nucleotidylyl transferase"/>
    <property type="match status" value="1"/>
</dbReference>
<feature type="short sequence motif" description="'HIGH' region" evidence="12">
    <location>
        <begin position="102"/>
        <end position="112"/>
    </location>
</feature>
<feature type="coiled-coil region" evidence="12">
    <location>
        <begin position="1017"/>
        <end position="1086"/>
    </location>
</feature>
<evidence type="ECO:0000259" key="15">
    <source>
        <dbReference type="Pfam" id="PF08264"/>
    </source>
</evidence>
<keyword evidence="9 12" id="KW-0030">Aminoacyl-tRNA synthetase</keyword>
<keyword evidence="18" id="KW-1185">Reference proteome</keyword>
<sequence>MPHNRASGHGQTDAANPTLKNEQAVTKRPEPRLWGPPGSVTSLRPRLNRDTLFSDSKIMTIPTRFDHSDAAADIAKAWEDARCAHAEPNPNRKPFTIVIPPPNVTGALHLGHGLNNTLQDIVVRTKRMQGFEALWMPGTDHAGIATQAVVEKRLKEQENKTRHDLGREALVQRIWDWKEQYEKRILGQLKRMGCSCDWERTRFTLDDRCAAAVRATFFDLFSKKRIYRGKRLVNWDTYLQTAVSDDEVISKTEKGHFWHLFYPVVDPKPGEPTRIEIATTRPETMLGDTAIAVHPDPEAAFDKIEAELKAKLESASANEKTELNKQIDALAERRKTMLPQLIQLRDMALDGRKVTLPLMNREIPIVADEWAKPEMGTGCVKITPAHDPNDYEVGKRVGLAMINILNSDGTMNSEAGVYEGLTIKKTRVKVLEDLEALDLVGEVEDREIELPLSDRSKTPIEPYLADQWFVAMEELAQSAMDAVTSEEVKIFPTRYRKGYLDWLSEKRDWPVSRQLWWGHQIPIWSLSGVASDSANAASEQLTTFPEYASGKISHRVDENEDGTYSLFVCLRSEDAALEAKVEALGLVRDPDVLDTWFSSALWPHSTLGWPEQTAELEYFYPTSTLITSRDIITLWVARMVLMGLNNVGKVPFSEVFIHPKILDGLGETMSKSKGNGVDPIDVIEKFGPDALRFGLARLATETQDVRMPVQYECPHCEKLIDQTKKNRALHTVECPACKKTFSTQWAESASDKAFPRAAVVSERFETARNFVNKLWNAARFALMNFEGYSAQEINVAELPLEDRWLLSRLSTVTKQVTEATEHYRFAEASRILYDFAWDEFCSFYVEIAKPRLADDSLRAVTQSVIAHGLDTLLRLLHPITPFVTESIWGYLNEAAPKRGLPVPVEAPKFVMTASWPIADASHYDEGIERQFNEFQEVVGAIRRIRASQNIAPRDTVPVAIRCSESSQALLEPMRAYFQGLAGAEVLELGSHAKPFEIDAPLAISGLDIDVHVDLEQFIDVEAELSRLQKLLDQIVKQISGKQQKLSNENFVSRAPEEVVAKERESLDDLKRQHESVENDIVRLKSKAV</sequence>
<dbReference type="GO" id="GO:0006438">
    <property type="term" value="P:valyl-tRNA aminoacylation"/>
    <property type="evidence" value="ECO:0007669"/>
    <property type="project" value="UniProtKB-UniRule"/>
</dbReference>
<comment type="subcellular location">
    <subcellularLocation>
        <location evidence="1 12">Cytoplasm</location>
    </subcellularLocation>
</comment>
<dbReference type="InterPro" id="IPR019499">
    <property type="entry name" value="Val-tRNA_synth_tRNA-bd"/>
</dbReference>
<organism evidence="17 18">
    <name type="scientific">Novipirellula galeiformis</name>
    <dbReference type="NCBI Taxonomy" id="2528004"/>
    <lineage>
        <taxon>Bacteria</taxon>
        <taxon>Pseudomonadati</taxon>
        <taxon>Planctomycetota</taxon>
        <taxon>Planctomycetia</taxon>
        <taxon>Pirellulales</taxon>
        <taxon>Pirellulaceae</taxon>
        <taxon>Novipirellula</taxon>
    </lineage>
</organism>
<dbReference type="InterPro" id="IPR010978">
    <property type="entry name" value="tRNA-bd_arm"/>
</dbReference>
<comment type="caution">
    <text evidence="17">The sequence shown here is derived from an EMBL/GenBank/DDBJ whole genome shotgun (WGS) entry which is preliminary data.</text>
</comment>
<dbReference type="Proteomes" id="UP000316304">
    <property type="component" value="Unassembled WGS sequence"/>
</dbReference>
<accession>A0A5C6C984</accession>
<comment type="similarity">
    <text evidence="11 12">Belongs to the class-I aminoacyl-tRNA synthetase family. ValS type 1 subfamily.</text>
</comment>
<dbReference type="Gene3D" id="3.40.50.620">
    <property type="entry name" value="HUPs"/>
    <property type="match status" value="2"/>
</dbReference>
<comment type="subunit">
    <text evidence="2 12">Monomer.</text>
</comment>
<dbReference type="InterPro" id="IPR002300">
    <property type="entry name" value="aa-tRNA-synth_Ia"/>
</dbReference>
<keyword evidence="8 12" id="KW-0175">Coiled coil</keyword>
<evidence type="ECO:0000256" key="5">
    <source>
        <dbReference type="ARBA" id="ARBA00022741"/>
    </source>
</evidence>
<evidence type="ECO:0000256" key="2">
    <source>
        <dbReference type="ARBA" id="ARBA00011245"/>
    </source>
</evidence>
<evidence type="ECO:0000256" key="9">
    <source>
        <dbReference type="ARBA" id="ARBA00023146"/>
    </source>
</evidence>
<dbReference type="PROSITE" id="PS00178">
    <property type="entry name" value="AA_TRNA_LIGASE_I"/>
    <property type="match status" value="1"/>
</dbReference>
<dbReference type="InterPro" id="IPR014729">
    <property type="entry name" value="Rossmann-like_a/b/a_fold"/>
</dbReference>
<dbReference type="Gene3D" id="1.10.287.380">
    <property type="entry name" value="Valyl-tRNA synthetase, C-terminal domain"/>
    <property type="match status" value="1"/>
</dbReference>
<dbReference type="CDD" id="cd00817">
    <property type="entry name" value="ValRS_core"/>
    <property type="match status" value="1"/>
</dbReference>
<evidence type="ECO:0000313" key="17">
    <source>
        <dbReference type="EMBL" id="TWU21150.1"/>
    </source>
</evidence>
<comment type="domain">
    <text evidence="12">The C-terminal coiled-coil domain is crucial for aminoacylation activity.</text>
</comment>
<dbReference type="GO" id="GO:0005524">
    <property type="term" value="F:ATP binding"/>
    <property type="evidence" value="ECO:0007669"/>
    <property type="project" value="UniProtKB-UniRule"/>
</dbReference>
<dbReference type="EMBL" id="SJPT01000007">
    <property type="protein sequence ID" value="TWU21150.1"/>
    <property type="molecule type" value="Genomic_DNA"/>
</dbReference>
<comment type="caution">
    <text evidence="12">Lacks conserved residue(s) required for the propagation of feature annotation.</text>
</comment>
<feature type="region of interest" description="Disordered" evidence="13">
    <location>
        <begin position="1"/>
        <end position="42"/>
    </location>
</feature>
<dbReference type="InterPro" id="IPR002303">
    <property type="entry name" value="Valyl-tRNA_ligase"/>
</dbReference>
<proteinExistence type="inferred from homology"/>
<dbReference type="Gene3D" id="1.10.730.10">
    <property type="entry name" value="Isoleucyl-tRNA Synthetase, Domain 1"/>
    <property type="match status" value="1"/>
</dbReference>
<feature type="compositionally biased region" description="Polar residues" evidence="13">
    <location>
        <begin position="9"/>
        <end position="24"/>
    </location>
</feature>
<dbReference type="Pfam" id="PF10458">
    <property type="entry name" value="Val_tRNA-synt_C"/>
    <property type="match status" value="1"/>
</dbReference>
<name>A0A5C6C984_9BACT</name>
<dbReference type="FunFam" id="1.10.287.380:FF:000001">
    <property type="entry name" value="Valine--tRNA ligase"/>
    <property type="match status" value="1"/>
</dbReference>
<keyword evidence="6 12" id="KW-0067">ATP-binding</keyword>
<evidence type="ECO:0000313" key="18">
    <source>
        <dbReference type="Proteomes" id="UP000316304"/>
    </source>
</evidence>
<evidence type="ECO:0000256" key="10">
    <source>
        <dbReference type="ARBA" id="ARBA00047552"/>
    </source>
</evidence>
<feature type="domain" description="Methionyl/Valyl/Leucyl/Isoleucyl-tRNA synthetase anticodon-binding" evidence="15">
    <location>
        <begin position="802"/>
        <end position="959"/>
    </location>
</feature>
<comment type="function">
    <text evidence="12">Catalyzes the attachment of valine to tRNA(Val). As ValRS can inadvertently accommodate and process structurally similar amino acids such as threonine, to avoid such errors, it has a 'posttransfer' editing activity that hydrolyzes mischarged Thr-tRNA(Val) in a tRNA-dependent manner.</text>
</comment>
<keyword evidence="4 12" id="KW-0436">Ligase</keyword>
<evidence type="ECO:0000256" key="11">
    <source>
        <dbReference type="ARBA" id="ARBA00060830"/>
    </source>
</evidence>
<dbReference type="GO" id="GO:0004832">
    <property type="term" value="F:valine-tRNA ligase activity"/>
    <property type="evidence" value="ECO:0007669"/>
    <property type="project" value="UniProtKB-UniRule"/>
</dbReference>
<dbReference type="SUPFAM" id="SSF46589">
    <property type="entry name" value="tRNA-binding arm"/>
    <property type="match status" value="1"/>
</dbReference>
<evidence type="ECO:0000256" key="1">
    <source>
        <dbReference type="ARBA" id="ARBA00004496"/>
    </source>
</evidence>
<dbReference type="SUPFAM" id="SSF47323">
    <property type="entry name" value="Anticodon-binding domain of a subclass of class I aminoacyl-tRNA synthetases"/>
    <property type="match status" value="1"/>
</dbReference>
<comment type="domain">
    <text evidence="12">ValRS has two distinct active sites: one for aminoacylation and one for editing. The misactivated threonine is translocated from the active site to the editing site.</text>
</comment>
<dbReference type="HAMAP" id="MF_02004">
    <property type="entry name" value="Val_tRNA_synth_type1"/>
    <property type="match status" value="1"/>
</dbReference>
<dbReference type="CDD" id="cd07962">
    <property type="entry name" value="Anticodon_Ia_Val"/>
    <property type="match status" value="1"/>
</dbReference>
<dbReference type="InterPro" id="IPR033705">
    <property type="entry name" value="Anticodon_Ia_Val"/>
</dbReference>